<reference evidence="2 3" key="1">
    <citation type="submission" date="2017-01" db="EMBL/GenBank/DDBJ databases">
        <title>Novel large sulfur bacteria in the metagenomes of groundwater-fed chemosynthetic microbial mats in the Lake Huron basin.</title>
        <authorList>
            <person name="Sharrar A.M."/>
            <person name="Flood B.E."/>
            <person name="Bailey J.V."/>
            <person name="Jones D.S."/>
            <person name="Biddanda B."/>
            <person name="Ruberg S.A."/>
            <person name="Marcus D.N."/>
            <person name="Dick G.J."/>
        </authorList>
    </citation>
    <scope>NUCLEOTIDE SEQUENCE [LARGE SCALE GENOMIC DNA]</scope>
    <source>
        <strain evidence="2">A8</strain>
    </source>
</reference>
<dbReference type="EMBL" id="MTEJ01000588">
    <property type="protein sequence ID" value="OQX01319.1"/>
    <property type="molecule type" value="Genomic_DNA"/>
</dbReference>
<organism evidence="2 3">
    <name type="scientific">Thiothrix lacustris</name>
    <dbReference type="NCBI Taxonomy" id="525917"/>
    <lineage>
        <taxon>Bacteria</taxon>
        <taxon>Pseudomonadati</taxon>
        <taxon>Pseudomonadota</taxon>
        <taxon>Gammaproteobacteria</taxon>
        <taxon>Thiotrichales</taxon>
        <taxon>Thiotrichaceae</taxon>
        <taxon>Thiothrix</taxon>
    </lineage>
</organism>
<evidence type="ECO:0000313" key="2">
    <source>
        <dbReference type="EMBL" id="OQX01319.1"/>
    </source>
</evidence>
<comment type="caution">
    <text evidence="2">The sequence shown here is derived from an EMBL/GenBank/DDBJ whole genome shotgun (WGS) entry which is preliminary data.</text>
</comment>
<sequence length="78" mass="9234">MRNITLSADDALIELAREKARQKKTTLNAEFRKWLQQYANTRSEAQRRVQAYRELMQELSAVSSGGRKFSRDEMNERR</sequence>
<protein>
    <recommendedName>
        <fullName evidence="4">CopG family transcriptional regulator</fullName>
    </recommendedName>
</protein>
<keyword evidence="1" id="KW-0175">Coiled coil</keyword>
<dbReference type="Proteomes" id="UP000192491">
    <property type="component" value="Unassembled WGS sequence"/>
</dbReference>
<dbReference type="AlphaFoldDB" id="A0A1Y1QAJ9"/>
<evidence type="ECO:0000256" key="1">
    <source>
        <dbReference type="SAM" id="Coils"/>
    </source>
</evidence>
<accession>A0A1Y1QAJ9</accession>
<evidence type="ECO:0000313" key="3">
    <source>
        <dbReference type="Proteomes" id="UP000192491"/>
    </source>
</evidence>
<feature type="coiled-coil region" evidence="1">
    <location>
        <begin position="17"/>
        <end position="62"/>
    </location>
</feature>
<name>A0A1Y1QAJ9_9GAMM</name>
<gene>
    <name evidence="2" type="ORF">BWK73_46480</name>
</gene>
<proteinExistence type="predicted"/>
<evidence type="ECO:0008006" key="4">
    <source>
        <dbReference type="Google" id="ProtNLM"/>
    </source>
</evidence>